<feature type="region of interest" description="Disordered" evidence="1">
    <location>
        <begin position="27"/>
        <end position="97"/>
    </location>
</feature>
<sequence length="1039" mass="116284">MMKGPKKGLKFGAKKNNLDDFIESEFTKINKNQAPQAEDGEFGSGNDDGSNQYGGAPGGGFNSGQNSNYERSPNVGYSGAVPSSGITSSSGAKKNPLAFKPFDVKKKLGAASGNKPLFGSVQNNNNQLNIDESGAIEDSSSGNDRGYTPSSNLKNLGAIKQQIDIQGGSNNTQSNTSILSKPQLNSGGKATLPSSVVKTYKIKPRQKFMMDEPDVKASGLNYAKLNVEEDVVESLKDDDYNRQMNRPGQMKLGGLPPTSLGTKPKIIPSTNTKQLGPQFMRDKLKNQDNSRTEKRPPSAQKDIKQKSNQGTDDDDYSDGGFEDNADDGKDEDQLEKLRKAMDRENKRAIKHIEQKPQLLQQNPGGNQGGPKAPSGNNAMQNLDSFAKNRGLIVGEKVDHLAANQQLIRAEELRELVGLGQEEFFNMFEMVPQTPQDVYFSKLTTGVIKTSCISTADENIERDIQTEDLGEESKFNQAPEDMMTNYNKNKTTYQRRKKKENEALQLEKFLQRAGPVMETVLDENEWLSFLGNREQASKRNAVELKQNLKFPMELLMLFIQNFKEPQIQKISCVHMFESSPQAKCAVSYVIKLHNGDMVYLTIVYSVLANTAIRILRSESEVTQMCTPGDDSILILGTVHGSLLLYDLKEFDLSNNARSNELNFDALMSLKEEDPDSQSEFDEHQNKMQQLRNRYNIQWPTFSTDGLPNYMHFAPVKRLLFVSKFGGGSAQIGVIDELLTLSTWSLIETQSAVLGDRAFNEFDLNMSMGGRFKLLENYSENLMIMPEVMGHHGNIHDVSQSLELEFDNTDPNTFYFSVIEGLFKFNRRQSPIPTRLDTEGLGAPTALSMSDKGYLLVGFTCGSIGMYHENYTSPITIWYHACNQAITQIKWCYLYFQDDQAGLSASPEKRPKQQADGVSELSNVKFATRLCEFFAIDQAEDFYIWNMQKSLNKSAHVIHFNEKHSSQTSQKIFRISMTCPDQSFFTAFALSDFSVNMYLMNFKKGSQITKEKLTLENKKSYKIISTLPLNAQSTTLISQQQ</sequence>
<dbReference type="GO" id="GO:0045503">
    <property type="term" value="F:dynein light chain binding"/>
    <property type="evidence" value="ECO:0007669"/>
    <property type="project" value="InterPro"/>
</dbReference>
<dbReference type="GO" id="GO:0005868">
    <property type="term" value="C:cytoplasmic dynein complex"/>
    <property type="evidence" value="ECO:0007669"/>
    <property type="project" value="InterPro"/>
</dbReference>
<feature type="compositionally biased region" description="Polar residues" evidence="1">
    <location>
        <begin position="138"/>
        <end position="154"/>
    </location>
</feature>
<protein>
    <submittedName>
        <fullName evidence="2">Uncharacterized protein</fullName>
    </submittedName>
</protein>
<dbReference type="GO" id="GO:0045504">
    <property type="term" value="F:dynein heavy chain binding"/>
    <property type="evidence" value="ECO:0007669"/>
    <property type="project" value="InterPro"/>
</dbReference>
<feature type="region of interest" description="Disordered" evidence="1">
    <location>
        <begin position="236"/>
        <end position="332"/>
    </location>
</feature>
<feature type="compositionally biased region" description="Basic and acidic residues" evidence="1">
    <location>
        <begin position="280"/>
        <end position="305"/>
    </location>
</feature>
<feature type="compositionally biased region" description="Polar residues" evidence="1">
    <location>
        <begin position="163"/>
        <end position="191"/>
    </location>
</feature>
<name>A0A078B721_STYLE</name>
<evidence type="ECO:0000256" key="1">
    <source>
        <dbReference type="SAM" id="MobiDB-lite"/>
    </source>
</evidence>
<dbReference type="PANTHER" id="PTHR16022:SF0">
    <property type="entry name" value="CYTOPLASMIC DYNEIN 2 INTERMEDIATE CHAIN 1"/>
    <property type="match status" value="1"/>
</dbReference>
<dbReference type="PANTHER" id="PTHR16022">
    <property type="entry name" value="WD REPEAT DOMAIN 60"/>
    <property type="match status" value="1"/>
</dbReference>
<feature type="compositionally biased region" description="Acidic residues" evidence="1">
    <location>
        <begin position="311"/>
        <end position="332"/>
    </location>
</feature>
<gene>
    <name evidence="2" type="primary">Contig8276.g8826</name>
    <name evidence="2" type="ORF">STYLEM_19131</name>
</gene>
<dbReference type="InterPro" id="IPR036322">
    <property type="entry name" value="WD40_repeat_dom_sf"/>
</dbReference>
<accession>A0A078B721</accession>
<dbReference type="Proteomes" id="UP000039865">
    <property type="component" value="Unassembled WGS sequence"/>
</dbReference>
<evidence type="ECO:0000313" key="2">
    <source>
        <dbReference type="EMBL" id="CDW89991.1"/>
    </source>
</evidence>
<organism evidence="2 3">
    <name type="scientific">Stylonychia lemnae</name>
    <name type="common">Ciliate</name>
    <dbReference type="NCBI Taxonomy" id="5949"/>
    <lineage>
        <taxon>Eukaryota</taxon>
        <taxon>Sar</taxon>
        <taxon>Alveolata</taxon>
        <taxon>Ciliophora</taxon>
        <taxon>Intramacronucleata</taxon>
        <taxon>Spirotrichea</taxon>
        <taxon>Stichotrichia</taxon>
        <taxon>Sporadotrichida</taxon>
        <taxon>Oxytrichidae</taxon>
        <taxon>Stylonychinae</taxon>
        <taxon>Stylonychia</taxon>
    </lineage>
</organism>
<keyword evidence="3" id="KW-1185">Reference proteome</keyword>
<dbReference type="InParanoid" id="A0A078B721"/>
<dbReference type="AlphaFoldDB" id="A0A078B721"/>
<dbReference type="OrthoDB" id="366230at2759"/>
<reference evidence="2 3" key="1">
    <citation type="submission" date="2014-06" db="EMBL/GenBank/DDBJ databases">
        <authorList>
            <person name="Swart Estienne"/>
        </authorList>
    </citation>
    <scope>NUCLEOTIDE SEQUENCE [LARGE SCALE GENOMIC DNA]</scope>
    <source>
        <strain evidence="2 3">130c</strain>
    </source>
</reference>
<proteinExistence type="predicted"/>
<dbReference type="GO" id="GO:0042073">
    <property type="term" value="P:intraciliary transport"/>
    <property type="evidence" value="ECO:0007669"/>
    <property type="project" value="InterPro"/>
</dbReference>
<dbReference type="InterPro" id="IPR042505">
    <property type="entry name" value="DYNC2I1"/>
</dbReference>
<evidence type="ECO:0000313" key="3">
    <source>
        <dbReference type="Proteomes" id="UP000039865"/>
    </source>
</evidence>
<dbReference type="EMBL" id="CCKQ01018053">
    <property type="protein sequence ID" value="CDW89991.1"/>
    <property type="molecule type" value="Genomic_DNA"/>
</dbReference>
<dbReference type="SUPFAM" id="SSF50978">
    <property type="entry name" value="WD40 repeat-like"/>
    <property type="match status" value="1"/>
</dbReference>
<feature type="compositionally biased region" description="Polar residues" evidence="1">
    <location>
        <begin position="120"/>
        <end position="130"/>
    </location>
</feature>
<feature type="region of interest" description="Disordered" evidence="1">
    <location>
        <begin position="351"/>
        <end position="381"/>
    </location>
</feature>
<dbReference type="GO" id="GO:0005929">
    <property type="term" value="C:cilium"/>
    <property type="evidence" value="ECO:0007669"/>
    <property type="project" value="GOC"/>
</dbReference>
<feature type="region of interest" description="Disordered" evidence="1">
    <location>
        <begin position="111"/>
        <end position="191"/>
    </location>
</feature>